<organism evidence="7 8">
    <name type="scientific">Rehmannia glutinosa</name>
    <name type="common">Chinese foxglove</name>
    <dbReference type="NCBI Taxonomy" id="99300"/>
    <lineage>
        <taxon>Eukaryota</taxon>
        <taxon>Viridiplantae</taxon>
        <taxon>Streptophyta</taxon>
        <taxon>Embryophyta</taxon>
        <taxon>Tracheophyta</taxon>
        <taxon>Spermatophyta</taxon>
        <taxon>Magnoliopsida</taxon>
        <taxon>eudicotyledons</taxon>
        <taxon>Gunneridae</taxon>
        <taxon>Pentapetalae</taxon>
        <taxon>asterids</taxon>
        <taxon>lamiids</taxon>
        <taxon>Lamiales</taxon>
        <taxon>Orobanchaceae</taxon>
        <taxon>Rehmannieae</taxon>
        <taxon>Rehmannia</taxon>
    </lineage>
</organism>
<comment type="similarity">
    <text evidence="1 6">Belongs to the FMO family.</text>
</comment>
<evidence type="ECO:0000256" key="4">
    <source>
        <dbReference type="ARBA" id="ARBA00022857"/>
    </source>
</evidence>
<sequence>MEKRVAIVGAGLSGLLACKYTASKGFNPIVFEAQDQVGGLWNKTIETTRLQNAKEFFQFSDFPWSSSVEDIFPRNTQLLEYLQSYAEKFELLNYIKFNSKVISIEYVGQSLEEMQSWEMWGGAGKAFGSKGKWSLKVVDTKDDSIKEYVAEFVVLCIGRFSGLADIPEFPPGCGPDVFSGKVLHSMDYAAMDNASAAQLIKGKKIAVIGSAKSAIDIAFECANANGNDNPCTVIQRTVHWMLPDPHPWGVGFGFLCFSRFSELLVHKPGEGFFSSVVATMLSPLRWAMSKFVESYLRWKLPLKKYDLIPKESFVQEASSCQIFFLPENFFDKVEDGSIVFRKSQQFSFCKEGLILDGEDNPLKADIVILATGYKGDEKLKNIFASPTFQNWIAGSPTSVIPLYR</sequence>
<dbReference type="PROSITE" id="PS51257">
    <property type="entry name" value="PROKAR_LIPOPROTEIN"/>
    <property type="match status" value="1"/>
</dbReference>
<dbReference type="InterPro" id="IPR050346">
    <property type="entry name" value="FMO-like"/>
</dbReference>
<evidence type="ECO:0000256" key="1">
    <source>
        <dbReference type="ARBA" id="ARBA00009183"/>
    </source>
</evidence>
<keyword evidence="4" id="KW-0521">NADP</keyword>
<evidence type="ECO:0000313" key="7">
    <source>
        <dbReference type="EMBL" id="KAK6126930.1"/>
    </source>
</evidence>
<keyword evidence="6" id="KW-0503">Monooxygenase</keyword>
<dbReference type="PIRSF" id="PIRSF000332">
    <property type="entry name" value="FMO"/>
    <property type="match status" value="1"/>
</dbReference>
<name>A0ABR0UYA8_REHGL</name>
<dbReference type="SUPFAM" id="SSF51905">
    <property type="entry name" value="FAD/NAD(P)-binding domain"/>
    <property type="match status" value="1"/>
</dbReference>
<evidence type="ECO:0000256" key="2">
    <source>
        <dbReference type="ARBA" id="ARBA00022630"/>
    </source>
</evidence>
<evidence type="ECO:0000256" key="6">
    <source>
        <dbReference type="RuleBase" id="RU361177"/>
    </source>
</evidence>
<keyword evidence="2 6" id="KW-0285">Flavoprotein</keyword>
<comment type="caution">
    <text evidence="7">The sequence shown here is derived from an EMBL/GenBank/DDBJ whole genome shotgun (WGS) entry which is preliminary data.</text>
</comment>
<dbReference type="Pfam" id="PF00743">
    <property type="entry name" value="FMO-like"/>
    <property type="match status" value="1"/>
</dbReference>
<dbReference type="Gene3D" id="3.50.50.60">
    <property type="entry name" value="FAD/NAD(P)-binding domain"/>
    <property type="match status" value="2"/>
</dbReference>
<dbReference type="PANTHER" id="PTHR23023">
    <property type="entry name" value="DIMETHYLANILINE MONOOXYGENASE"/>
    <property type="match status" value="1"/>
</dbReference>
<accession>A0ABR0UYA8</accession>
<dbReference type="InterPro" id="IPR036188">
    <property type="entry name" value="FAD/NAD-bd_sf"/>
</dbReference>
<evidence type="ECO:0000256" key="5">
    <source>
        <dbReference type="ARBA" id="ARBA00023002"/>
    </source>
</evidence>
<proteinExistence type="inferred from homology"/>
<dbReference type="InterPro" id="IPR000960">
    <property type="entry name" value="Flavin_mOase"/>
</dbReference>
<dbReference type="Proteomes" id="UP001318860">
    <property type="component" value="Unassembled WGS sequence"/>
</dbReference>
<protein>
    <recommendedName>
        <fullName evidence="6">Flavin-containing monooxygenase</fullName>
        <ecNumber evidence="6">1.-.-.-</ecNumber>
    </recommendedName>
</protein>
<evidence type="ECO:0000313" key="8">
    <source>
        <dbReference type="Proteomes" id="UP001318860"/>
    </source>
</evidence>
<dbReference type="InterPro" id="IPR020946">
    <property type="entry name" value="Flavin_mOase-like"/>
</dbReference>
<comment type="cofactor">
    <cofactor evidence="6">
        <name>FAD</name>
        <dbReference type="ChEBI" id="CHEBI:57692"/>
    </cofactor>
</comment>
<reference evidence="7 8" key="1">
    <citation type="journal article" date="2021" name="Comput. Struct. Biotechnol. J.">
        <title>De novo genome assembly of the potent medicinal plant Rehmannia glutinosa using nanopore technology.</title>
        <authorList>
            <person name="Ma L."/>
            <person name="Dong C."/>
            <person name="Song C."/>
            <person name="Wang X."/>
            <person name="Zheng X."/>
            <person name="Niu Y."/>
            <person name="Chen S."/>
            <person name="Feng W."/>
        </authorList>
    </citation>
    <scope>NUCLEOTIDE SEQUENCE [LARGE SCALE GENOMIC DNA]</scope>
    <source>
        <strain evidence="7">DH-2019</strain>
    </source>
</reference>
<gene>
    <name evidence="7" type="ORF">DH2020_039331</name>
</gene>
<keyword evidence="3 6" id="KW-0274">FAD</keyword>
<dbReference type="EMBL" id="JABTTQ020001961">
    <property type="protein sequence ID" value="KAK6126930.1"/>
    <property type="molecule type" value="Genomic_DNA"/>
</dbReference>
<keyword evidence="5 6" id="KW-0560">Oxidoreductase</keyword>
<evidence type="ECO:0000256" key="3">
    <source>
        <dbReference type="ARBA" id="ARBA00022827"/>
    </source>
</evidence>
<dbReference type="EC" id="1.-.-.-" evidence="6"/>
<keyword evidence="8" id="KW-1185">Reference proteome</keyword>